<dbReference type="RefSeq" id="WP_108596282.1">
    <property type="nucleotide sequence ID" value="NZ_CP028913.1"/>
</dbReference>
<evidence type="ECO:0000256" key="1">
    <source>
        <dbReference type="SAM" id="Phobius"/>
    </source>
</evidence>
<sequence length="199" mass="20370">MNRAAQLARGSATALVAVFLAAFSHGVSGGEAPGWVGLALAGIVALAASVAFVGRRSTPLGTTLAVIVSQGAFHLLFGVVAGAPTGSFVESGAGHHQTVTFVAAAASASHPHTEIAMLGGHALAAALTVVYLLAVEQAAWRAIGTAARRFVLRLSSHLRPVALPLPGSRPIEAPAPRLRSRLRFTAFRYRGPPFLLVSA</sequence>
<dbReference type="EMBL" id="CP028913">
    <property type="protein sequence ID" value="AWB96485.1"/>
    <property type="molecule type" value="Genomic_DNA"/>
</dbReference>
<dbReference type="Proteomes" id="UP000244729">
    <property type="component" value="Chromosome"/>
</dbReference>
<evidence type="ECO:0000313" key="2">
    <source>
        <dbReference type="EMBL" id="AWB96485.1"/>
    </source>
</evidence>
<keyword evidence="1" id="KW-0472">Membrane</keyword>
<feature type="transmembrane region" description="Helical" evidence="1">
    <location>
        <begin position="60"/>
        <end position="81"/>
    </location>
</feature>
<dbReference type="AlphaFoldDB" id="A0A2S0WYQ5"/>
<proteinExistence type="predicted"/>
<keyword evidence="1" id="KW-0812">Transmembrane</keyword>
<dbReference type="OrthoDB" id="5125396at2"/>
<accession>A0A2S0WYQ5</accession>
<reference evidence="2 3" key="1">
    <citation type="submission" date="2018-04" db="EMBL/GenBank/DDBJ databases">
        <authorList>
            <person name="Li J."/>
        </authorList>
    </citation>
    <scope>NUCLEOTIDE SEQUENCE [LARGE SCALE GENOMIC DNA]</scope>
    <source>
        <strain evidence="3">30A</strain>
    </source>
</reference>
<keyword evidence="3" id="KW-1185">Reference proteome</keyword>
<name>A0A2S0WYQ5_9MICO</name>
<feature type="transmembrane region" description="Helical" evidence="1">
    <location>
        <begin position="34"/>
        <end position="53"/>
    </location>
</feature>
<evidence type="ECO:0000313" key="3">
    <source>
        <dbReference type="Proteomes" id="UP000244729"/>
    </source>
</evidence>
<organism evidence="2 3">
    <name type="scientific">Agromyces badenianii</name>
    <dbReference type="NCBI Taxonomy" id="2080742"/>
    <lineage>
        <taxon>Bacteria</taxon>
        <taxon>Bacillati</taxon>
        <taxon>Actinomycetota</taxon>
        <taxon>Actinomycetes</taxon>
        <taxon>Micrococcales</taxon>
        <taxon>Microbacteriaceae</taxon>
        <taxon>Agromyces</taxon>
    </lineage>
</organism>
<feature type="transmembrane region" description="Helical" evidence="1">
    <location>
        <begin position="115"/>
        <end position="134"/>
    </location>
</feature>
<dbReference type="KEGG" id="agm:DCE93_13190"/>
<protein>
    <submittedName>
        <fullName evidence="2">Uncharacterized protein</fullName>
    </submittedName>
</protein>
<keyword evidence="1" id="KW-1133">Transmembrane helix</keyword>
<gene>
    <name evidence="2" type="ORF">DCE93_13190</name>
</gene>